<reference evidence="1" key="1">
    <citation type="journal article" date="2021" name="Proc. Natl. Acad. Sci. U.S.A.">
        <title>A Catalog of Tens of Thousands of Viruses from Human Metagenomes Reveals Hidden Associations with Chronic Diseases.</title>
        <authorList>
            <person name="Tisza M.J."/>
            <person name="Buck C.B."/>
        </authorList>
    </citation>
    <scope>NUCLEOTIDE SEQUENCE</scope>
    <source>
        <strain evidence="1">CthIt11</strain>
    </source>
</reference>
<accession>A0A8S5QVQ9</accession>
<dbReference type="EMBL" id="BK015742">
    <property type="protein sequence ID" value="DAE22905.1"/>
    <property type="molecule type" value="Genomic_DNA"/>
</dbReference>
<protein>
    <submittedName>
        <fullName evidence="1">Uncharacterized protein</fullName>
    </submittedName>
</protein>
<evidence type="ECO:0000313" key="1">
    <source>
        <dbReference type="EMBL" id="DAE22905.1"/>
    </source>
</evidence>
<name>A0A8S5QVQ9_9CAUD</name>
<sequence>MQTVNESHSFRRASGQFAQSRLGIFYARTLGYSAVAYT</sequence>
<proteinExistence type="predicted"/>
<organism evidence="1">
    <name type="scientific">Siphoviridae sp. cthIt11</name>
    <dbReference type="NCBI Taxonomy" id="2826423"/>
    <lineage>
        <taxon>Viruses</taxon>
        <taxon>Duplodnaviria</taxon>
        <taxon>Heunggongvirae</taxon>
        <taxon>Uroviricota</taxon>
        <taxon>Caudoviricetes</taxon>
    </lineage>
</organism>